<sequence>MPNYVPYLILIILSTAVLVWMLARTKQYRTFVAYLSFAGMIYIFEIVIVVVLAAYEYKPRITPIRYLDNMIGASVSNTFTIPTIAALIAVFQLRFRWIAFFSLLFGGIEFCFLRLGIYEHHWWRIPYTIASLLFYFSLTRWWIRRFYAGSRPIRAVSFFVYTLALVYTFVFFPMLSGLRLFEPGIFKDIYRDDTFFTTLYGLMKTALITASIFWLRNWRWLIAAAAVIATSHYFLIRFGILKVFIPLWLYVAIYSACCCIVIGLCYLARRSVERQTNH</sequence>
<keyword evidence="1" id="KW-0472">Membrane</keyword>
<dbReference type="EMBL" id="JACJVR010000020">
    <property type="protein sequence ID" value="MBB6691032.1"/>
    <property type="molecule type" value="Genomic_DNA"/>
</dbReference>
<reference evidence="2 3" key="1">
    <citation type="submission" date="2020-08" db="EMBL/GenBank/DDBJ databases">
        <title>Cohnella phylogeny.</title>
        <authorList>
            <person name="Dunlap C."/>
        </authorList>
    </citation>
    <scope>NUCLEOTIDE SEQUENCE [LARGE SCALE GENOMIC DNA]</scope>
    <source>
        <strain evidence="2 3">DSM 25239</strain>
    </source>
</reference>
<dbReference type="RefSeq" id="WP_185135033.1">
    <property type="nucleotide sequence ID" value="NZ_BORM01000038.1"/>
</dbReference>
<feature type="transmembrane region" description="Helical" evidence="1">
    <location>
        <begin position="98"/>
        <end position="117"/>
    </location>
</feature>
<protein>
    <submittedName>
        <fullName evidence="2">Uncharacterized protein</fullName>
    </submittedName>
</protein>
<organism evidence="2 3">
    <name type="scientific">Cohnella xylanilytica</name>
    <dbReference type="NCBI Taxonomy" id="557555"/>
    <lineage>
        <taxon>Bacteria</taxon>
        <taxon>Bacillati</taxon>
        <taxon>Bacillota</taxon>
        <taxon>Bacilli</taxon>
        <taxon>Bacillales</taxon>
        <taxon>Paenibacillaceae</taxon>
        <taxon>Cohnella</taxon>
    </lineage>
</organism>
<name>A0A841TVN0_9BACL</name>
<feature type="transmembrane region" description="Helical" evidence="1">
    <location>
        <begin position="6"/>
        <end position="23"/>
    </location>
</feature>
<proteinExistence type="predicted"/>
<comment type="caution">
    <text evidence="2">The sequence shown here is derived from an EMBL/GenBank/DDBJ whole genome shotgun (WGS) entry which is preliminary data.</text>
</comment>
<keyword evidence="1" id="KW-1133">Transmembrane helix</keyword>
<keyword evidence="3" id="KW-1185">Reference proteome</keyword>
<feature type="transmembrane region" description="Helical" evidence="1">
    <location>
        <begin position="70"/>
        <end position="91"/>
    </location>
</feature>
<gene>
    <name evidence="2" type="ORF">H7B90_06405</name>
</gene>
<evidence type="ECO:0000313" key="3">
    <source>
        <dbReference type="Proteomes" id="UP000553776"/>
    </source>
</evidence>
<keyword evidence="1" id="KW-0812">Transmembrane</keyword>
<accession>A0A841TVN0</accession>
<feature type="transmembrane region" description="Helical" evidence="1">
    <location>
        <begin position="247"/>
        <end position="268"/>
    </location>
</feature>
<feature type="transmembrane region" description="Helical" evidence="1">
    <location>
        <begin position="32"/>
        <end position="55"/>
    </location>
</feature>
<feature type="transmembrane region" description="Helical" evidence="1">
    <location>
        <begin position="195"/>
        <end position="215"/>
    </location>
</feature>
<dbReference type="Proteomes" id="UP000553776">
    <property type="component" value="Unassembled WGS sequence"/>
</dbReference>
<evidence type="ECO:0000256" key="1">
    <source>
        <dbReference type="SAM" id="Phobius"/>
    </source>
</evidence>
<dbReference type="AlphaFoldDB" id="A0A841TVN0"/>
<feature type="transmembrane region" description="Helical" evidence="1">
    <location>
        <begin position="155"/>
        <end position="175"/>
    </location>
</feature>
<feature type="transmembrane region" description="Helical" evidence="1">
    <location>
        <begin position="123"/>
        <end position="143"/>
    </location>
</feature>
<feature type="transmembrane region" description="Helical" evidence="1">
    <location>
        <begin position="220"/>
        <end position="241"/>
    </location>
</feature>
<evidence type="ECO:0000313" key="2">
    <source>
        <dbReference type="EMBL" id="MBB6691032.1"/>
    </source>
</evidence>